<keyword evidence="4" id="KW-1185">Reference proteome</keyword>
<dbReference type="Pfam" id="PF02321">
    <property type="entry name" value="OEP"/>
    <property type="match status" value="2"/>
</dbReference>
<dbReference type="RefSeq" id="WP_377369202.1">
    <property type="nucleotide sequence ID" value="NZ_JBHTMN010000018.1"/>
</dbReference>
<dbReference type="NCBIfam" id="TIGR01845">
    <property type="entry name" value="outer_NodT"/>
    <property type="match status" value="1"/>
</dbReference>
<keyword evidence="2" id="KW-0472">Membrane</keyword>
<name>A0ABW4B3T4_9GAMM</name>
<dbReference type="EMBL" id="JBHTMN010000018">
    <property type="protein sequence ID" value="MFD1384714.1"/>
    <property type="molecule type" value="Genomic_DNA"/>
</dbReference>
<evidence type="ECO:0000313" key="3">
    <source>
        <dbReference type="EMBL" id="MFD1384714.1"/>
    </source>
</evidence>
<keyword evidence="2" id="KW-1134">Transmembrane beta strand</keyword>
<gene>
    <name evidence="3" type="ORF">ACFQ45_15205</name>
</gene>
<comment type="caution">
    <text evidence="3">The sequence shown here is derived from an EMBL/GenBank/DDBJ whole genome shotgun (WGS) entry which is preliminary data.</text>
</comment>
<dbReference type="Proteomes" id="UP001597059">
    <property type="component" value="Unassembled WGS sequence"/>
</dbReference>
<dbReference type="Gene3D" id="1.20.1600.10">
    <property type="entry name" value="Outer membrane efflux proteins (OEP)"/>
    <property type="match status" value="1"/>
</dbReference>
<dbReference type="PROSITE" id="PS51257">
    <property type="entry name" value="PROKAR_LIPOPROTEIN"/>
    <property type="match status" value="1"/>
</dbReference>
<keyword evidence="2" id="KW-0449">Lipoprotein</keyword>
<evidence type="ECO:0000256" key="1">
    <source>
        <dbReference type="ARBA" id="ARBA00007613"/>
    </source>
</evidence>
<comment type="similarity">
    <text evidence="1 2">Belongs to the outer membrane factor (OMF) (TC 1.B.17) family.</text>
</comment>
<dbReference type="PANTHER" id="PTHR30203">
    <property type="entry name" value="OUTER MEMBRANE CATION EFFLUX PROTEIN"/>
    <property type="match status" value="1"/>
</dbReference>
<accession>A0ABW4B3T4</accession>
<keyword evidence="2" id="KW-0564">Palmitate</keyword>
<reference evidence="4" key="1">
    <citation type="journal article" date="2019" name="Int. J. Syst. Evol. Microbiol.">
        <title>The Global Catalogue of Microorganisms (GCM) 10K type strain sequencing project: providing services to taxonomists for standard genome sequencing and annotation.</title>
        <authorList>
            <consortium name="The Broad Institute Genomics Platform"/>
            <consortium name="The Broad Institute Genome Sequencing Center for Infectious Disease"/>
            <person name="Wu L."/>
            <person name="Ma J."/>
        </authorList>
    </citation>
    <scope>NUCLEOTIDE SEQUENCE [LARGE SCALE GENOMIC DNA]</scope>
    <source>
        <strain evidence="4">JCM 30774</strain>
    </source>
</reference>
<dbReference type="InterPro" id="IPR010131">
    <property type="entry name" value="MdtP/NodT-like"/>
</dbReference>
<dbReference type="Gene3D" id="2.20.200.10">
    <property type="entry name" value="Outer membrane efflux proteins (OEP)"/>
    <property type="match status" value="1"/>
</dbReference>
<organism evidence="3 4">
    <name type="scientific">Rhodanobacter aciditrophus</name>
    <dbReference type="NCBI Taxonomy" id="1623218"/>
    <lineage>
        <taxon>Bacteria</taxon>
        <taxon>Pseudomonadati</taxon>
        <taxon>Pseudomonadota</taxon>
        <taxon>Gammaproteobacteria</taxon>
        <taxon>Lysobacterales</taxon>
        <taxon>Rhodanobacteraceae</taxon>
        <taxon>Rhodanobacter</taxon>
    </lineage>
</organism>
<dbReference type="SUPFAM" id="SSF56954">
    <property type="entry name" value="Outer membrane efflux proteins (OEP)"/>
    <property type="match status" value="1"/>
</dbReference>
<dbReference type="InterPro" id="IPR003423">
    <property type="entry name" value="OMP_efflux"/>
</dbReference>
<comment type="subcellular location">
    <subcellularLocation>
        <location evidence="2">Cell outer membrane</location>
        <topology evidence="2">Lipid-anchor</topology>
    </subcellularLocation>
</comment>
<proteinExistence type="inferred from homology"/>
<keyword evidence="2" id="KW-0812">Transmembrane</keyword>
<evidence type="ECO:0000256" key="2">
    <source>
        <dbReference type="RuleBase" id="RU362097"/>
    </source>
</evidence>
<protein>
    <submittedName>
        <fullName evidence="3">TolC family protein</fullName>
    </submittedName>
</protein>
<sequence>MARPFFSAKTSLLTLSFSILVGCSATPERHNYSETAHEALTTENTALFGEPQTRSEVLLLEDIINDPFLDELTKQALQGNPSLQKTALSLEASAWNIKSLRGESLPSASASLSAQESSDSDTTYSAGLSVSWQLDLWSKLNDSRSAAEKTLASDAETFRASQATLVGNVMKNWLLLIANQRAIDIEQQRLILLETNEKLIIQRFRNGLGTLEGLDEAKTSTSQSRADLAEYQETLASNQRAMKLLLGDNKDFPMPPSKDYPEVYVSLDELPAQDLSARPDIRAAYLAIEAADLEANVAFKDMLPSLSLSATLSDSGPSLRDALFVSPVWSLLGQLTAPLFQGGQLKAASEIAKLDVAQSYQDYRSTLLTAVNEVEDALGQEKVINTQRMHIRDALTTAESNLSLYEQKYRGGLVELSDLISAQQSVYDLEAQLDTLQYEQLTNRVDLGLALGLGVKNP</sequence>
<evidence type="ECO:0000313" key="4">
    <source>
        <dbReference type="Proteomes" id="UP001597059"/>
    </source>
</evidence>